<feature type="domain" description="Cytochrome c" evidence="5">
    <location>
        <begin position="507"/>
        <end position="620"/>
    </location>
</feature>
<evidence type="ECO:0000256" key="1">
    <source>
        <dbReference type="ARBA" id="ARBA00022723"/>
    </source>
</evidence>
<dbReference type="PANTHER" id="PTHR35038">
    <property type="entry name" value="DISSIMILATORY SULFITE REDUCTASE SIRA"/>
    <property type="match status" value="1"/>
</dbReference>
<keyword evidence="7" id="KW-1185">Reference proteome</keyword>
<dbReference type="GO" id="GO:0009055">
    <property type="term" value="F:electron transfer activity"/>
    <property type="evidence" value="ECO:0007669"/>
    <property type="project" value="InterPro"/>
</dbReference>
<dbReference type="InterPro" id="IPR051829">
    <property type="entry name" value="Multiheme_Cytochr_ET"/>
</dbReference>
<dbReference type="Pfam" id="PF22113">
    <property type="entry name" value="Mtrc-MtrF_II-IV_dom"/>
    <property type="match status" value="1"/>
</dbReference>
<evidence type="ECO:0000259" key="5">
    <source>
        <dbReference type="PROSITE" id="PS51007"/>
    </source>
</evidence>
<dbReference type="AlphaFoldDB" id="A0A8J6ULT6"/>
<evidence type="ECO:0000313" key="7">
    <source>
        <dbReference type="Proteomes" id="UP000632828"/>
    </source>
</evidence>
<dbReference type="Gene3D" id="1.10.1130.10">
    <property type="entry name" value="Flavocytochrome C3, Chain A"/>
    <property type="match status" value="3"/>
</dbReference>
<dbReference type="PROSITE" id="PS51007">
    <property type="entry name" value="CYTC"/>
    <property type="match status" value="1"/>
</dbReference>
<keyword evidence="3 4" id="KW-0408">Iron</keyword>
<dbReference type="GO" id="GO:0020037">
    <property type="term" value="F:heme binding"/>
    <property type="evidence" value="ECO:0007669"/>
    <property type="project" value="InterPro"/>
</dbReference>
<dbReference type="SUPFAM" id="SSF48695">
    <property type="entry name" value="Multiheme cytochromes"/>
    <property type="match status" value="2"/>
</dbReference>
<gene>
    <name evidence="6" type="ORF">ICT70_13955</name>
</gene>
<keyword evidence="2" id="KW-0732">Signal</keyword>
<keyword evidence="4" id="KW-0349">Heme</keyword>
<organism evidence="6 7">
    <name type="scientific">Pelovirga terrestris</name>
    <dbReference type="NCBI Taxonomy" id="2771352"/>
    <lineage>
        <taxon>Bacteria</taxon>
        <taxon>Pseudomonadati</taxon>
        <taxon>Thermodesulfobacteriota</taxon>
        <taxon>Desulfuromonadia</taxon>
        <taxon>Geobacterales</taxon>
        <taxon>Geobacteraceae</taxon>
        <taxon>Pelovirga</taxon>
    </lineage>
</organism>
<evidence type="ECO:0000256" key="3">
    <source>
        <dbReference type="ARBA" id="ARBA00023004"/>
    </source>
</evidence>
<protein>
    <recommendedName>
        <fullName evidence="5">Cytochrome c domain-containing protein</fullName>
    </recommendedName>
</protein>
<evidence type="ECO:0000256" key="4">
    <source>
        <dbReference type="PROSITE-ProRule" id="PRU00433"/>
    </source>
</evidence>
<proteinExistence type="predicted"/>
<dbReference type="PANTHER" id="PTHR35038:SF8">
    <property type="entry name" value="C-TYPE POLYHEME CYTOCHROME OMCC"/>
    <property type="match status" value="1"/>
</dbReference>
<dbReference type="InterPro" id="IPR036280">
    <property type="entry name" value="Multihaem_cyt_sf"/>
</dbReference>
<dbReference type="GO" id="GO:0046872">
    <property type="term" value="F:metal ion binding"/>
    <property type="evidence" value="ECO:0007669"/>
    <property type="project" value="UniProtKB-KW"/>
</dbReference>
<dbReference type="GO" id="GO:0016491">
    <property type="term" value="F:oxidoreductase activity"/>
    <property type="evidence" value="ECO:0007669"/>
    <property type="project" value="TreeGrafter"/>
</dbReference>
<reference evidence="6" key="1">
    <citation type="submission" date="2020-09" db="EMBL/GenBank/DDBJ databases">
        <title>Pelobacter alkaliphilus sp. nov., a novel anaerobic arsenate-reducing bacterium from terrestrial mud volcano.</title>
        <authorList>
            <person name="Khomyakova M.A."/>
            <person name="Merkel A.Y."/>
            <person name="Slobodkin A.I."/>
        </authorList>
    </citation>
    <scope>NUCLEOTIDE SEQUENCE</scope>
    <source>
        <strain evidence="6">M08fum</strain>
    </source>
</reference>
<dbReference type="InterPro" id="IPR009056">
    <property type="entry name" value="Cyt_c-like_dom"/>
</dbReference>
<accession>A0A8J6ULT6</accession>
<comment type="caution">
    <text evidence="6">The sequence shown here is derived from an EMBL/GenBank/DDBJ whole genome shotgun (WGS) entry which is preliminary data.</text>
</comment>
<dbReference type="Proteomes" id="UP000632828">
    <property type="component" value="Unassembled WGS sequence"/>
</dbReference>
<keyword evidence="1 4" id="KW-0479">Metal-binding</keyword>
<evidence type="ECO:0000256" key="2">
    <source>
        <dbReference type="ARBA" id="ARBA00022729"/>
    </source>
</evidence>
<dbReference type="RefSeq" id="WP_191157691.1">
    <property type="nucleotide sequence ID" value="NZ_JACWUN010000021.1"/>
</dbReference>
<dbReference type="InterPro" id="IPR054337">
    <property type="entry name" value="Mtrc-MtrF-like_dom_II/IV"/>
</dbReference>
<dbReference type="EMBL" id="JACWUN010000021">
    <property type="protein sequence ID" value="MBD1401762.1"/>
    <property type="molecule type" value="Genomic_DNA"/>
</dbReference>
<name>A0A8J6ULT6_9BACT</name>
<evidence type="ECO:0000313" key="6">
    <source>
        <dbReference type="EMBL" id="MBD1401762.1"/>
    </source>
</evidence>
<sequence length="728" mass="77919">MVETLGITNCIQCHTSVSDAWLDGRHANANNSPSYHTPDSTCGVCHNKNDDADNMPAAFGISRRDVVSCESCHGGGGAHRGIGLLPYPKPGVDQCAQCHAEVDEVTGELKALRSRSGHTPAGLNVVIDYLSSGHADAPRDRSTRSDAIGCNRCHSDEGAKLYSNLNTITAIENTSNNRGAMPLGLENITSIGCATCHDPHDVSGTKLLLAATADASAQYNTCNHCHAGDNVDLNYHAGHFDDDGLLDRQINDTHYDDPATGYGLAENSIEGYVIRKDAETSCSDCHNVHSGDNTINYQWAKSRHGGNLLQAKMAAAAATPDDEDAVVAAGREDGVGHGWSWTHYDWDAQNRQSCARCHTSTGVANFLDDPNNYVAANNDFSHLEGWENNAGTITSSGQNEMLYCWGCHTSATTGEMRDPGALDFTYTNNATVSYPDSAASNVCIACHTGREIGDSIKEDSSQTGVRSFLNSHYLTAGGILFATGGYEYNRDYTFAANDRHQNIGYGSDVLTGDANFDVAAVSDNYTSGPCVTCHFGSADGSHTISPFTTDPVEGEVLNAVCVTCHTARGVGDSANAWYGKDFTEADFVAGVQGPHKARMLGAQLALQEVLESKGIFTNFSKYPYFFTDANYATGFTDWNSVAEDLGVGLSTDTTGTGWKNVMGAAFNLNLIAHDPGATAHNRRYARRLIYDSIDFMDDGEMNDSTNKTVADQNKAFTTSALGYIGSRP</sequence>